<gene>
    <name evidence="1" type="primary">jg17777</name>
    <name evidence="1" type="ORF">PAEG_LOCUS11277</name>
</gene>
<proteinExistence type="predicted"/>
<name>A0A8S4RC68_9NEOP</name>
<accession>A0A8S4RC68</accession>
<evidence type="ECO:0000313" key="1">
    <source>
        <dbReference type="EMBL" id="CAH2233150.1"/>
    </source>
</evidence>
<protein>
    <submittedName>
        <fullName evidence="1">Jg17777 protein</fullName>
    </submittedName>
</protein>
<keyword evidence="2" id="KW-1185">Reference proteome</keyword>
<evidence type="ECO:0000313" key="2">
    <source>
        <dbReference type="Proteomes" id="UP000838756"/>
    </source>
</evidence>
<reference evidence="1" key="1">
    <citation type="submission" date="2022-03" db="EMBL/GenBank/DDBJ databases">
        <authorList>
            <person name="Lindestad O."/>
        </authorList>
    </citation>
    <scope>NUCLEOTIDE SEQUENCE</scope>
</reference>
<organism evidence="1 2">
    <name type="scientific">Pararge aegeria aegeria</name>
    <dbReference type="NCBI Taxonomy" id="348720"/>
    <lineage>
        <taxon>Eukaryota</taxon>
        <taxon>Metazoa</taxon>
        <taxon>Ecdysozoa</taxon>
        <taxon>Arthropoda</taxon>
        <taxon>Hexapoda</taxon>
        <taxon>Insecta</taxon>
        <taxon>Pterygota</taxon>
        <taxon>Neoptera</taxon>
        <taxon>Endopterygota</taxon>
        <taxon>Lepidoptera</taxon>
        <taxon>Glossata</taxon>
        <taxon>Ditrysia</taxon>
        <taxon>Papilionoidea</taxon>
        <taxon>Nymphalidae</taxon>
        <taxon>Satyrinae</taxon>
        <taxon>Satyrini</taxon>
        <taxon>Parargina</taxon>
        <taxon>Pararge</taxon>
    </lineage>
</organism>
<comment type="caution">
    <text evidence="1">The sequence shown here is derived from an EMBL/GenBank/DDBJ whole genome shotgun (WGS) entry which is preliminary data.</text>
</comment>
<dbReference type="AlphaFoldDB" id="A0A8S4RC68"/>
<dbReference type="EMBL" id="CAKXAJ010024942">
    <property type="protein sequence ID" value="CAH2233150.1"/>
    <property type="molecule type" value="Genomic_DNA"/>
</dbReference>
<sequence>MTPGNITLVLVRDKSIINECRDKLHYFEPNISNFMAGHMARTSDWRLSLSSKGARLLDPHWMDRRHGQQRKTMEYGNSHKGITIRLALDPRRMIL</sequence>
<dbReference type="Proteomes" id="UP000838756">
    <property type="component" value="Unassembled WGS sequence"/>
</dbReference>